<dbReference type="GO" id="GO:0015562">
    <property type="term" value="F:efflux transmembrane transporter activity"/>
    <property type="evidence" value="ECO:0007669"/>
    <property type="project" value="TreeGrafter"/>
</dbReference>
<comment type="caution">
    <text evidence="5">The sequence shown here is derived from an EMBL/GenBank/DDBJ whole genome shotgun (WGS) entry which is preliminary data.</text>
</comment>
<sequence length="285" mass="30709">MKRWMIGITAVFLIGILAACNQDEDTNQEEEKRVIPVETQEAKNDNLVIERSLYGRAAASSTSPIMLQAAGELDSLEVENGEMVEEDDLIATISTPAGNQNIRASRDGEVTQLRAAEGDMVSAEEPFAVIADLDELKLNFTVTSDVIGLLKTGDTYQVEAADEEYEAEISSVDSMPGENGLYPVQATLSNEEKDLLPGVIASMKIPEETINDAIIVPTEAVNEENEESFIFLVKDNKAERVVVTVLETQSENTAIEGDVSEGDQVIVSGHIGLTDGDQVSVTGGE</sequence>
<dbReference type="EMBL" id="BBXV01000011">
    <property type="protein sequence ID" value="GAQ16853.1"/>
    <property type="molecule type" value="Genomic_DNA"/>
</dbReference>
<dbReference type="InterPro" id="IPR011053">
    <property type="entry name" value="Single_hybrid_motif"/>
</dbReference>
<protein>
    <submittedName>
        <fullName evidence="5">Multidrug transporter MdtA</fullName>
    </submittedName>
</protein>
<dbReference type="Pfam" id="PF25989">
    <property type="entry name" value="YknX_C"/>
    <property type="match status" value="1"/>
</dbReference>
<dbReference type="GO" id="GO:1990281">
    <property type="term" value="C:efflux pump complex"/>
    <property type="evidence" value="ECO:0007669"/>
    <property type="project" value="TreeGrafter"/>
</dbReference>
<dbReference type="PANTHER" id="PTHR30469">
    <property type="entry name" value="MULTIDRUG RESISTANCE PROTEIN MDTA"/>
    <property type="match status" value="1"/>
</dbReference>
<dbReference type="Gene3D" id="2.40.420.20">
    <property type="match status" value="1"/>
</dbReference>
<feature type="domain" description="YknX-like C-terminal permuted SH3-like" evidence="4">
    <location>
        <begin position="214"/>
        <end position="281"/>
    </location>
</feature>
<gene>
    <name evidence="5" type="ORF">OPHB3_0777</name>
</gene>
<dbReference type="AlphaFoldDB" id="A0A0U9H2I8"/>
<evidence type="ECO:0000256" key="1">
    <source>
        <dbReference type="ARBA" id="ARBA00009477"/>
    </source>
</evidence>
<dbReference type="Gene3D" id="2.40.50.100">
    <property type="match status" value="1"/>
</dbReference>
<dbReference type="NCBIfam" id="TIGR01730">
    <property type="entry name" value="RND_mfp"/>
    <property type="match status" value="1"/>
</dbReference>
<dbReference type="InterPro" id="IPR006143">
    <property type="entry name" value="RND_pump_MFP"/>
</dbReference>
<reference evidence="6" key="1">
    <citation type="submission" date="2015-07" db="EMBL/GenBank/DDBJ databases">
        <title>Draft Genome Sequence of Oceanobacillus picturae Heshi-B3 that Was Isolated from Fermented Rice Bran with Aging Salted Mackerel, Which Was Named Heshiko as Traditional Fermented Seafood in Japan.</title>
        <authorList>
            <person name="Akuzawa S."/>
            <person name="Nakagawa J."/>
            <person name="Kanekatsu T."/>
            <person name="Kanesaki Y."/>
            <person name="Suzuki T."/>
        </authorList>
    </citation>
    <scope>NUCLEOTIDE SEQUENCE [LARGE SCALE GENOMIC DNA]</scope>
    <source>
        <strain evidence="6">Heshi-B3</strain>
    </source>
</reference>
<dbReference type="InterPro" id="IPR058637">
    <property type="entry name" value="YknX-like_C"/>
</dbReference>
<dbReference type="OrthoDB" id="2456449at2"/>
<feature type="signal peptide" evidence="2">
    <location>
        <begin position="1"/>
        <end position="21"/>
    </location>
</feature>
<evidence type="ECO:0000313" key="6">
    <source>
        <dbReference type="Proteomes" id="UP000052946"/>
    </source>
</evidence>
<evidence type="ECO:0000256" key="2">
    <source>
        <dbReference type="SAM" id="SignalP"/>
    </source>
</evidence>
<dbReference type="PROSITE" id="PS51257">
    <property type="entry name" value="PROKAR_LIPOPROTEIN"/>
    <property type="match status" value="1"/>
</dbReference>
<accession>A0A0U9H2I8</accession>
<evidence type="ECO:0000313" key="5">
    <source>
        <dbReference type="EMBL" id="GAQ16853.1"/>
    </source>
</evidence>
<dbReference type="InterPro" id="IPR000089">
    <property type="entry name" value="Biotin_lipoyl"/>
</dbReference>
<dbReference type="SUPFAM" id="SSF51230">
    <property type="entry name" value="Single hybrid motif"/>
    <property type="match status" value="1"/>
</dbReference>
<keyword evidence="2" id="KW-0732">Signal</keyword>
<comment type="similarity">
    <text evidence="1">Belongs to the membrane fusion protein (MFP) (TC 8.A.1) family.</text>
</comment>
<reference evidence="5 6" key="2">
    <citation type="journal article" date="2016" name="Genome Announc.">
        <title>Draft Genome Sequence of Oceanobacillus picturae Heshi-B3, Isolated from Fermented Rice Bran in a Traditional Japanese Seafood Dish.</title>
        <authorList>
            <person name="Akuzawa S."/>
            <person name="Nagaoka J."/>
            <person name="Kanekatsu M."/>
            <person name="Kanesaki Y."/>
            <person name="Suzuki T."/>
        </authorList>
    </citation>
    <scope>NUCLEOTIDE SEQUENCE [LARGE SCALE GENOMIC DNA]</scope>
    <source>
        <strain evidence="5 6">Heshi-B3</strain>
    </source>
</reference>
<evidence type="ECO:0000259" key="4">
    <source>
        <dbReference type="Pfam" id="PF25989"/>
    </source>
</evidence>
<feature type="chain" id="PRO_5039674927" evidence="2">
    <location>
        <begin position="22"/>
        <end position="285"/>
    </location>
</feature>
<name>A0A0U9H2I8_9BACI</name>
<proteinExistence type="inferred from homology"/>
<dbReference type="Proteomes" id="UP000052946">
    <property type="component" value="Unassembled WGS sequence"/>
</dbReference>
<dbReference type="Pfam" id="PF00364">
    <property type="entry name" value="Biotin_lipoyl"/>
    <property type="match status" value="1"/>
</dbReference>
<dbReference type="RefSeq" id="WP_058949448.1">
    <property type="nucleotide sequence ID" value="NZ_BBXV01000011.1"/>
</dbReference>
<evidence type="ECO:0000259" key="3">
    <source>
        <dbReference type="Pfam" id="PF00364"/>
    </source>
</evidence>
<feature type="domain" description="Lipoyl-binding" evidence="3">
    <location>
        <begin position="75"/>
        <end position="130"/>
    </location>
</feature>
<organism evidence="5 6">
    <name type="scientific">Oceanobacillus picturae</name>
    <dbReference type="NCBI Taxonomy" id="171693"/>
    <lineage>
        <taxon>Bacteria</taxon>
        <taxon>Bacillati</taxon>
        <taxon>Bacillota</taxon>
        <taxon>Bacilli</taxon>
        <taxon>Bacillales</taxon>
        <taxon>Bacillaceae</taxon>
        <taxon>Oceanobacillus</taxon>
    </lineage>
</organism>